<dbReference type="GO" id="GO:0003723">
    <property type="term" value="F:RNA binding"/>
    <property type="evidence" value="ECO:0007669"/>
    <property type="project" value="InterPro"/>
</dbReference>
<comment type="caution">
    <text evidence="4">The sequence shown here is derived from an EMBL/GenBank/DDBJ whole genome shotgun (WGS) entry which is preliminary data.</text>
</comment>
<dbReference type="PANTHER" id="PTHR11240:SF22">
    <property type="entry name" value="RIBONUCLEASE T2"/>
    <property type="match status" value="1"/>
</dbReference>
<dbReference type="AlphaFoldDB" id="A0A2T1HYX5"/>
<evidence type="ECO:0000313" key="4">
    <source>
        <dbReference type="EMBL" id="PSC06814.1"/>
    </source>
</evidence>
<sequence length="259" mass="27973">MPFRPRFLSGSASAAKPSRRPTPSSPRASGLSALARRSLGAVLGTLLLSVAVAGAVSAQQGGERRGGPGGDFDFYVLALSWSPGFCAAGGGDEKVRDQCQWGSGLGFVVHGLWPQYERGFPSECSPAGRSPSRIAMEAAKGVYPDEGLARYEWRKHGTCSGLSPSDYFSAVRSARDKVVIPPNLKEPKADQTWTGVDLERAFIAANPGLRRDMLSVSCKGEVLQEVRICFTRDLRDFQTCPEVDRRGCRAREIRVPAVR</sequence>
<dbReference type="Gene3D" id="3.90.730.10">
    <property type="entry name" value="Ribonuclease T2-like"/>
    <property type="match status" value="1"/>
</dbReference>
<evidence type="ECO:0000256" key="2">
    <source>
        <dbReference type="RuleBase" id="RU004328"/>
    </source>
</evidence>
<dbReference type="GO" id="GO:0033897">
    <property type="term" value="F:ribonuclease T2 activity"/>
    <property type="evidence" value="ECO:0007669"/>
    <property type="project" value="InterPro"/>
</dbReference>
<organism evidence="4 5">
    <name type="scientific">Alsobacter soli</name>
    <dbReference type="NCBI Taxonomy" id="2109933"/>
    <lineage>
        <taxon>Bacteria</taxon>
        <taxon>Pseudomonadati</taxon>
        <taxon>Pseudomonadota</taxon>
        <taxon>Alphaproteobacteria</taxon>
        <taxon>Hyphomicrobiales</taxon>
        <taxon>Alsobacteraceae</taxon>
        <taxon>Alsobacter</taxon>
    </lineage>
</organism>
<dbReference type="CDD" id="cd01062">
    <property type="entry name" value="RNase_T2_prok"/>
    <property type="match status" value="1"/>
</dbReference>
<keyword evidence="5" id="KW-1185">Reference proteome</keyword>
<dbReference type="OrthoDB" id="4720638at2"/>
<accession>A0A2T1HYX5</accession>
<evidence type="ECO:0000313" key="5">
    <source>
        <dbReference type="Proteomes" id="UP000239772"/>
    </source>
</evidence>
<proteinExistence type="inferred from homology"/>
<reference evidence="5" key="1">
    <citation type="submission" date="2018-03" db="EMBL/GenBank/DDBJ databases">
        <authorList>
            <person name="Sun L."/>
            <person name="Liu H."/>
            <person name="Chen W."/>
            <person name="Huang K."/>
            <person name="Liu W."/>
            <person name="Gao X."/>
        </authorList>
    </citation>
    <scope>NUCLEOTIDE SEQUENCE [LARGE SCALE GENOMIC DNA]</scope>
    <source>
        <strain evidence="5">SH9</strain>
    </source>
</reference>
<dbReference type="InterPro" id="IPR036430">
    <property type="entry name" value="RNase_T2-like_sf"/>
</dbReference>
<dbReference type="EMBL" id="PVZS01000001">
    <property type="protein sequence ID" value="PSC06814.1"/>
    <property type="molecule type" value="Genomic_DNA"/>
</dbReference>
<dbReference type="PANTHER" id="PTHR11240">
    <property type="entry name" value="RIBONUCLEASE T2"/>
    <property type="match status" value="1"/>
</dbReference>
<protein>
    <submittedName>
        <fullName evidence="4">Ribonuclease T</fullName>
    </submittedName>
</protein>
<name>A0A2T1HYX5_9HYPH</name>
<dbReference type="SUPFAM" id="SSF55895">
    <property type="entry name" value="Ribonuclease Rh-like"/>
    <property type="match status" value="1"/>
</dbReference>
<feature type="compositionally biased region" description="Low complexity" evidence="3">
    <location>
        <begin position="9"/>
        <end position="29"/>
    </location>
</feature>
<dbReference type="PROSITE" id="PS00530">
    <property type="entry name" value="RNASE_T2_1"/>
    <property type="match status" value="1"/>
</dbReference>
<dbReference type="GO" id="GO:0006401">
    <property type="term" value="P:RNA catabolic process"/>
    <property type="evidence" value="ECO:0007669"/>
    <property type="project" value="TreeGrafter"/>
</dbReference>
<evidence type="ECO:0000256" key="1">
    <source>
        <dbReference type="ARBA" id="ARBA00007469"/>
    </source>
</evidence>
<evidence type="ECO:0000256" key="3">
    <source>
        <dbReference type="SAM" id="MobiDB-lite"/>
    </source>
</evidence>
<feature type="region of interest" description="Disordered" evidence="3">
    <location>
        <begin position="1"/>
        <end position="30"/>
    </location>
</feature>
<gene>
    <name evidence="4" type="ORF">SLNSH_00010</name>
</gene>
<dbReference type="PROSITE" id="PS00531">
    <property type="entry name" value="RNASE_T2_2"/>
    <property type="match status" value="1"/>
</dbReference>
<dbReference type="InterPro" id="IPR001568">
    <property type="entry name" value="RNase_T2-like"/>
</dbReference>
<comment type="similarity">
    <text evidence="1 2">Belongs to the RNase T2 family.</text>
</comment>
<dbReference type="InterPro" id="IPR033130">
    <property type="entry name" value="RNase_T2_His_AS_2"/>
</dbReference>
<dbReference type="Proteomes" id="UP000239772">
    <property type="component" value="Unassembled WGS sequence"/>
</dbReference>
<dbReference type="Pfam" id="PF00445">
    <property type="entry name" value="Ribonuclease_T2"/>
    <property type="match status" value="1"/>
</dbReference>
<dbReference type="InterPro" id="IPR018188">
    <property type="entry name" value="RNase_T2_His_AS_1"/>
</dbReference>
<dbReference type="RefSeq" id="WP_106334599.1">
    <property type="nucleotide sequence ID" value="NZ_PVZS01000001.1"/>
</dbReference>
<dbReference type="InterPro" id="IPR039378">
    <property type="entry name" value="RNase_T2_prok"/>
</dbReference>